<keyword evidence="1" id="KW-0472">Membrane</keyword>
<evidence type="ECO:0000313" key="3">
    <source>
        <dbReference type="Proteomes" id="UP000182814"/>
    </source>
</evidence>
<dbReference type="AlphaFoldDB" id="A0A1H2AC30"/>
<evidence type="ECO:0000313" key="2">
    <source>
        <dbReference type="EMBL" id="SDT43312.1"/>
    </source>
</evidence>
<feature type="transmembrane region" description="Helical" evidence="1">
    <location>
        <begin position="244"/>
        <end position="262"/>
    </location>
</feature>
<gene>
    <name evidence="2" type="ORF">SAMN04490191_4424</name>
</gene>
<keyword evidence="1" id="KW-0812">Transmembrane</keyword>
<proteinExistence type="predicted"/>
<reference evidence="3" key="1">
    <citation type="submission" date="2016-10" db="EMBL/GenBank/DDBJ databases">
        <authorList>
            <person name="Varghese N."/>
            <person name="Submissions S."/>
        </authorList>
    </citation>
    <scope>NUCLEOTIDE SEQUENCE [LARGE SCALE GENOMIC DNA]</scope>
    <source>
        <strain evidence="3">BS3782</strain>
    </source>
</reference>
<sequence length="332" mass="37701">MRSQQRKESGLSVGKKILGLMALLLMAALWGSYFYVFKENRNGQLGETFSSYAWCGTPPASDATGSGKDRLSLHITNNVHGEFMLSGAVIVSERTFDRYDLGRNELRLRMEPMQWSYGIAPILMEQVKIKPLSRNLSSTNKSAYAELESRPIGVQGRSTDFPFDTYRYGYKPVLYYLKGNERIDLKFRNITTSMEMSNTFTPIQKYNRVEYINEKNSLIREEDYKPYSANECAFSVERKGSFKVIVLLLLLVMCLPLLHVFYRDEPGIDFLATLVSIGAIRVFLVGPLNDFQLYTIDFLFAAVIILVGTVSLIKAMRANSRRELAAKSGSSW</sequence>
<protein>
    <submittedName>
        <fullName evidence="2">Uncharacterized protein</fullName>
    </submittedName>
</protein>
<dbReference type="Proteomes" id="UP000182814">
    <property type="component" value="Chromosome I"/>
</dbReference>
<keyword evidence="3" id="KW-1185">Reference proteome</keyword>
<dbReference type="EMBL" id="LT629746">
    <property type="protein sequence ID" value="SDT43312.1"/>
    <property type="molecule type" value="Genomic_DNA"/>
</dbReference>
<accession>A0A1H2AC30</accession>
<name>A0A1H2AC30_9PSED</name>
<keyword evidence="1" id="KW-1133">Transmembrane helix</keyword>
<feature type="transmembrane region" description="Helical" evidence="1">
    <location>
        <begin position="17"/>
        <end position="36"/>
    </location>
</feature>
<feature type="transmembrane region" description="Helical" evidence="1">
    <location>
        <begin position="291"/>
        <end position="313"/>
    </location>
</feature>
<organism evidence="2 3">
    <name type="scientific">Pseudomonas lini</name>
    <dbReference type="NCBI Taxonomy" id="163011"/>
    <lineage>
        <taxon>Bacteria</taxon>
        <taxon>Pseudomonadati</taxon>
        <taxon>Pseudomonadota</taxon>
        <taxon>Gammaproteobacteria</taxon>
        <taxon>Pseudomonadales</taxon>
        <taxon>Pseudomonadaceae</taxon>
        <taxon>Pseudomonas</taxon>
    </lineage>
</organism>
<evidence type="ECO:0000256" key="1">
    <source>
        <dbReference type="SAM" id="Phobius"/>
    </source>
</evidence>